<evidence type="ECO:0000313" key="4">
    <source>
        <dbReference type="EMBL" id="MBM3274227.1"/>
    </source>
</evidence>
<comment type="caution">
    <text evidence="4">The sequence shown here is derived from an EMBL/GenBank/DDBJ whole genome shotgun (WGS) entry which is preliminary data.</text>
</comment>
<evidence type="ECO:0000256" key="2">
    <source>
        <dbReference type="SAM" id="MobiDB-lite"/>
    </source>
</evidence>
<dbReference type="GO" id="GO:0046685">
    <property type="term" value="P:response to arsenic-containing substance"/>
    <property type="evidence" value="ECO:0007669"/>
    <property type="project" value="UniProtKB-KW"/>
</dbReference>
<dbReference type="PANTHER" id="PTHR43428:SF1">
    <property type="entry name" value="ARSENATE REDUCTASE"/>
    <property type="match status" value="1"/>
</dbReference>
<dbReference type="EMBL" id="VGJX01000157">
    <property type="protein sequence ID" value="MBM3274227.1"/>
    <property type="molecule type" value="Genomic_DNA"/>
</dbReference>
<evidence type="ECO:0000256" key="1">
    <source>
        <dbReference type="ARBA" id="ARBA00022849"/>
    </source>
</evidence>
<protein>
    <submittedName>
        <fullName evidence="4">Heat-shock protein HtpX</fullName>
    </submittedName>
</protein>
<accession>A0A937X4Q1</accession>
<dbReference type="AlphaFoldDB" id="A0A937X4Q1"/>
<dbReference type="InterPro" id="IPR023485">
    <property type="entry name" value="Ptyr_pPase"/>
</dbReference>
<dbReference type="Pfam" id="PF01451">
    <property type="entry name" value="LMWPc"/>
    <property type="match status" value="1"/>
</dbReference>
<name>A0A937X4Q1_9BACT</name>
<gene>
    <name evidence="4" type="ORF">FJZ00_03680</name>
</gene>
<evidence type="ECO:0000259" key="3">
    <source>
        <dbReference type="SMART" id="SM00226"/>
    </source>
</evidence>
<organism evidence="4 5">
    <name type="scientific">Candidatus Tanganyikabacteria bacterium</name>
    <dbReference type="NCBI Taxonomy" id="2961651"/>
    <lineage>
        <taxon>Bacteria</taxon>
        <taxon>Bacillati</taxon>
        <taxon>Candidatus Sericytochromatia</taxon>
        <taxon>Candidatus Tanganyikabacteria</taxon>
    </lineage>
</organism>
<reference evidence="4 5" key="1">
    <citation type="submission" date="2019-03" db="EMBL/GenBank/DDBJ databases">
        <title>Lake Tanganyika Metagenome-Assembled Genomes (MAGs).</title>
        <authorList>
            <person name="Tran P."/>
        </authorList>
    </citation>
    <scope>NUCLEOTIDE SEQUENCE [LARGE SCALE GENOMIC DNA]</scope>
    <source>
        <strain evidence="4">K_DeepCast_65m_m2_236</strain>
    </source>
</reference>
<feature type="domain" description="Phosphotyrosine protein phosphatase I" evidence="3">
    <location>
        <begin position="2"/>
        <end position="123"/>
    </location>
</feature>
<keyword evidence="1" id="KW-0059">Arsenical resistance</keyword>
<dbReference type="SUPFAM" id="SSF52788">
    <property type="entry name" value="Phosphotyrosine protein phosphatases I"/>
    <property type="match status" value="1"/>
</dbReference>
<sequence>MPHVLFVCKKNSGRSQMAEAFFQNMAQDRATSESAGSDPAPDLDPVVVTAMKELGLNLDGKRPRPLTSEMEGKSDRVISMGCTPVPERATDVWDFDDPSGQPLDVVRRIRDQIRARVEILAADLNVARPGTASLKTQE</sequence>
<dbReference type="Proteomes" id="UP000703893">
    <property type="component" value="Unassembled WGS sequence"/>
</dbReference>
<feature type="region of interest" description="Disordered" evidence="2">
    <location>
        <begin position="58"/>
        <end position="81"/>
    </location>
</feature>
<dbReference type="Gene3D" id="3.40.50.2300">
    <property type="match status" value="1"/>
</dbReference>
<dbReference type="InterPro" id="IPR036196">
    <property type="entry name" value="Ptyr_pPase_sf"/>
</dbReference>
<evidence type="ECO:0000313" key="5">
    <source>
        <dbReference type="Proteomes" id="UP000703893"/>
    </source>
</evidence>
<dbReference type="SMART" id="SM00226">
    <property type="entry name" value="LMWPc"/>
    <property type="match status" value="1"/>
</dbReference>
<dbReference type="PANTHER" id="PTHR43428">
    <property type="entry name" value="ARSENATE REDUCTASE"/>
    <property type="match status" value="1"/>
</dbReference>
<proteinExistence type="predicted"/>